<sequence>MLNLIRTIITQDAEVDDQNSLRHILLYANDIEIQGIVQTSSIFHWKGQPGKTGPSDKADYDQPYRWTGVKWMQDVMDDYAVDYKHLVTHDGNYPFPDHLRNLIKVGNIGYPGEMDASTPGSELIKEKILDDDPRPLYIQVWGGTNTIARALYDIEQDYKDDENWLSIKEKIEKKVILTACGEQDNTYQNYISEVYPNIQFVKCVMMNSYGYGWNNMPEGSSKETLRADFMQEHILNKGALMSGYATWADDKYYEGEENRSQFGSNKSLLVDWWGKKYGMGTHIPYDFLSEGDSPTFFCLLPWGLRCLEDFSYGGLSGRYIKDNTKKNSKGITLNYWNPVEDLYIDKYTESMWYYVSSIQRDLAARASWCITDDKEEAPVLSIQESLDIKADKGTTVELHITKDEHVLYKTKYYQEASSYKGNVSVSLDDSIKIDIPEDVESGDILHILVEASNDYKHRLSRFKQIIIKIN</sequence>
<keyword evidence="6" id="KW-1185">Reference proteome</keyword>
<dbReference type="Proteomes" id="UP001197492">
    <property type="component" value="Unassembled WGS sequence"/>
</dbReference>
<evidence type="ECO:0000259" key="1">
    <source>
        <dbReference type="Pfam" id="PF07632"/>
    </source>
</evidence>
<evidence type="ECO:0000259" key="2">
    <source>
        <dbReference type="Pfam" id="PF21027"/>
    </source>
</evidence>
<dbReference type="RefSeq" id="WP_217746801.1">
    <property type="nucleotide sequence ID" value="NZ_JAHOEB010000001.1"/>
</dbReference>
<organism evidence="3 5">
    <name type="scientific">Catenibacterium mitsuokai</name>
    <dbReference type="NCBI Taxonomy" id="100886"/>
    <lineage>
        <taxon>Bacteria</taxon>
        <taxon>Bacillati</taxon>
        <taxon>Bacillota</taxon>
        <taxon>Erysipelotrichia</taxon>
        <taxon>Erysipelotrichales</taxon>
        <taxon>Coprobacillaceae</taxon>
        <taxon>Catenibacterium</taxon>
    </lineage>
</organism>
<evidence type="ECO:0000313" key="3">
    <source>
        <dbReference type="EMBL" id="MBV3381655.1"/>
    </source>
</evidence>
<feature type="domain" description="Cellulose-binding Sde182 C-terminal" evidence="2">
    <location>
        <begin position="405"/>
        <end position="469"/>
    </location>
</feature>
<accession>A0AAW4MSZ0</accession>
<comment type="caution">
    <text evidence="3">The sequence shown here is derived from an EMBL/GenBank/DDBJ whole genome shotgun (WGS) entry which is preliminary data.</text>
</comment>
<evidence type="ECO:0000313" key="5">
    <source>
        <dbReference type="Proteomes" id="UP001196408"/>
    </source>
</evidence>
<reference evidence="3 6" key="1">
    <citation type="submission" date="2021-06" db="EMBL/GenBank/DDBJ databases">
        <title>Collection of gut derived symbiotic bacterial strains cultured from healthy donors.</title>
        <authorList>
            <person name="Lin H."/>
            <person name="Littmann E."/>
            <person name="Pamer E.G."/>
        </authorList>
    </citation>
    <scope>NUCLEOTIDE SEQUENCE</scope>
    <source>
        <strain evidence="4 6">MSK.21.70</strain>
        <strain evidence="3">MSK.21.82</strain>
    </source>
</reference>
<feature type="domain" description="Cellulose-binding Sde182 nucleoside hydrolase-like" evidence="1">
    <location>
        <begin position="6"/>
        <end position="319"/>
    </location>
</feature>
<evidence type="ECO:0000313" key="4">
    <source>
        <dbReference type="EMBL" id="MBV3391709.1"/>
    </source>
</evidence>
<dbReference type="InterPro" id="IPR048527">
    <property type="entry name" value="Sde182_C"/>
</dbReference>
<dbReference type="GeneID" id="301323753"/>
<proteinExistence type="predicted"/>
<dbReference type="Pfam" id="PF21027">
    <property type="entry name" value="Sde0182_C"/>
    <property type="match status" value="1"/>
</dbReference>
<evidence type="ECO:0000313" key="6">
    <source>
        <dbReference type="Proteomes" id="UP001197492"/>
    </source>
</evidence>
<dbReference type="EMBL" id="JAHOEF010000001">
    <property type="protein sequence ID" value="MBV3381655.1"/>
    <property type="molecule type" value="Genomic_DNA"/>
</dbReference>
<dbReference type="Pfam" id="PF07632">
    <property type="entry name" value="Sde182_NH-like"/>
    <property type="match status" value="1"/>
</dbReference>
<dbReference type="EMBL" id="JAHOEL010000001">
    <property type="protein sequence ID" value="MBV3391709.1"/>
    <property type="molecule type" value="Genomic_DNA"/>
</dbReference>
<protein>
    <submittedName>
        <fullName evidence="3">DUF1593 domain-containing protein</fullName>
    </submittedName>
</protein>
<dbReference type="Proteomes" id="UP001196408">
    <property type="component" value="Unassembled WGS sequence"/>
</dbReference>
<gene>
    <name evidence="3" type="ORF">KSV97_00110</name>
    <name evidence="4" type="ORF">KSW06_00240</name>
</gene>
<dbReference type="AlphaFoldDB" id="A0AAW4MSZ0"/>
<dbReference type="InterPro" id="IPR011483">
    <property type="entry name" value="Sde182_NH-like"/>
</dbReference>
<name>A0AAW4MSZ0_9FIRM</name>